<protein>
    <submittedName>
        <fullName evidence="2">Uncharacterized protein</fullName>
    </submittedName>
</protein>
<dbReference type="PANTHER" id="PTHR35391:SF5">
    <property type="entry name" value="DUF6590 DOMAIN-CONTAINING PROTEIN"/>
    <property type="match status" value="1"/>
</dbReference>
<name>A0A2V1D1P8_9PLEO</name>
<dbReference type="PANTHER" id="PTHR35391">
    <property type="entry name" value="C2H2-TYPE DOMAIN-CONTAINING PROTEIN-RELATED"/>
    <property type="match status" value="1"/>
</dbReference>
<dbReference type="EMBL" id="KZ805750">
    <property type="protein sequence ID" value="PVH91950.1"/>
    <property type="molecule type" value="Genomic_DNA"/>
</dbReference>
<organism evidence="2 3">
    <name type="scientific">Periconia macrospinosa</name>
    <dbReference type="NCBI Taxonomy" id="97972"/>
    <lineage>
        <taxon>Eukaryota</taxon>
        <taxon>Fungi</taxon>
        <taxon>Dikarya</taxon>
        <taxon>Ascomycota</taxon>
        <taxon>Pezizomycotina</taxon>
        <taxon>Dothideomycetes</taxon>
        <taxon>Pleosporomycetidae</taxon>
        <taxon>Pleosporales</taxon>
        <taxon>Massarineae</taxon>
        <taxon>Periconiaceae</taxon>
        <taxon>Periconia</taxon>
    </lineage>
</organism>
<keyword evidence="3" id="KW-1185">Reference proteome</keyword>
<accession>A0A2V1D1P8</accession>
<feature type="compositionally biased region" description="Basic and acidic residues" evidence="1">
    <location>
        <begin position="139"/>
        <end position="149"/>
    </location>
</feature>
<dbReference type="AlphaFoldDB" id="A0A2V1D1P8"/>
<reference evidence="2 3" key="1">
    <citation type="journal article" date="2018" name="Sci. Rep.">
        <title>Comparative genomics provides insights into the lifestyle and reveals functional heterogeneity of dark septate endophytic fungi.</title>
        <authorList>
            <person name="Knapp D.G."/>
            <person name="Nemeth J.B."/>
            <person name="Barry K."/>
            <person name="Hainaut M."/>
            <person name="Henrissat B."/>
            <person name="Johnson J."/>
            <person name="Kuo A."/>
            <person name="Lim J.H.P."/>
            <person name="Lipzen A."/>
            <person name="Nolan M."/>
            <person name="Ohm R.A."/>
            <person name="Tamas L."/>
            <person name="Grigoriev I.V."/>
            <person name="Spatafora J.W."/>
            <person name="Nagy L.G."/>
            <person name="Kovacs G.M."/>
        </authorList>
    </citation>
    <scope>NUCLEOTIDE SEQUENCE [LARGE SCALE GENOMIC DNA]</scope>
    <source>
        <strain evidence="2 3">DSE2036</strain>
    </source>
</reference>
<evidence type="ECO:0000256" key="1">
    <source>
        <dbReference type="SAM" id="MobiDB-lite"/>
    </source>
</evidence>
<dbReference type="OrthoDB" id="6161812at2759"/>
<evidence type="ECO:0000313" key="2">
    <source>
        <dbReference type="EMBL" id="PVH91950.1"/>
    </source>
</evidence>
<gene>
    <name evidence="2" type="ORF">DM02DRAFT_309352</name>
</gene>
<evidence type="ECO:0000313" key="3">
    <source>
        <dbReference type="Proteomes" id="UP000244855"/>
    </source>
</evidence>
<proteinExistence type="predicted"/>
<dbReference type="STRING" id="97972.A0A2V1D1P8"/>
<feature type="region of interest" description="Disordered" evidence="1">
    <location>
        <begin position="129"/>
        <end position="149"/>
    </location>
</feature>
<dbReference type="Proteomes" id="UP000244855">
    <property type="component" value="Unassembled WGS sequence"/>
</dbReference>
<sequence length="378" mass="43019">MDTFTDEQSLVGHNSAPIVEAARLCENGFSDLLESSSSPDYEKIEEGAARFRIWAGYLGIFADFHASLDYRVRDSELVKSLCLSQLRTLEDTIAQLMKPHLTTELQDQQVNIKTSQKFARLRSQLRKTFGRSSSSSKSRTIESEGIDDNHHGNLMEMLENTIDRLYRLAKEIRKPGSISKASKAERFAPLDEFGNDVVQSFERFTLDLVRVRLDGTKPFLQHRLAKANAARRRLFLYRLEHQEVLRYRHDHQHPHDVKKKQQFPPQDIHYNTSYIPTHPPNPSVSRKSQNKKTVAFGNPPPMPPTEVSARATTFVESEFRLSTSSKAPIADNGTSIRGVLGNGRLPAPPKIPAARKEFECKFCCQLIPAKFAKKNEWQ</sequence>